<evidence type="ECO:0000256" key="2">
    <source>
        <dbReference type="ARBA" id="ARBA00022490"/>
    </source>
</evidence>
<feature type="compositionally biased region" description="Acidic residues" evidence="6">
    <location>
        <begin position="718"/>
        <end position="727"/>
    </location>
</feature>
<dbReference type="PROSITE" id="PS51221">
    <property type="entry name" value="TTL"/>
    <property type="match status" value="1"/>
</dbReference>
<dbReference type="GO" id="GO:0005524">
    <property type="term" value="F:ATP binding"/>
    <property type="evidence" value="ECO:0007669"/>
    <property type="project" value="UniProtKB-KW"/>
</dbReference>
<feature type="compositionally biased region" description="Polar residues" evidence="6">
    <location>
        <begin position="196"/>
        <end position="205"/>
    </location>
</feature>
<dbReference type="GO" id="GO:0005737">
    <property type="term" value="C:cytoplasm"/>
    <property type="evidence" value="ECO:0007669"/>
    <property type="project" value="UniProtKB-SubCell"/>
</dbReference>
<dbReference type="GO" id="GO:0015630">
    <property type="term" value="C:microtubule cytoskeleton"/>
    <property type="evidence" value="ECO:0000318"/>
    <property type="project" value="GO_Central"/>
</dbReference>
<comment type="subcellular location">
    <subcellularLocation>
        <location evidence="1">Cytoplasm</location>
    </subcellularLocation>
</comment>
<keyword evidence="8" id="KW-1185">Reference proteome</keyword>
<feature type="region of interest" description="Disordered" evidence="6">
    <location>
        <begin position="755"/>
        <end position="826"/>
    </location>
</feature>
<evidence type="ECO:0000313" key="7">
    <source>
        <dbReference type="EMBL" id="PNW84466.1"/>
    </source>
</evidence>
<feature type="compositionally biased region" description="Basic residues" evidence="6">
    <location>
        <begin position="633"/>
        <end position="649"/>
    </location>
</feature>
<dbReference type="PaxDb" id="3055-EDP01405"/>
<dbReference type="InterPro" id="IPR004344">
    <property type="entry name" value="TTL/TTLL_fam"/>
</dbReference>
<dbReference type="InParanoid" id="A0A2K3DVB9"/>
<feature type="compositionally biased region" description="Gly residues" evidence="6">
    <location>
        <begin position="801"/>
        <end position="815"/>
    </location>
</feature>
<evidence type="ECO:0000256" key="5">
    <source>
        <dbReference type="ARBA" id="ARBA00022840"/>
    </source>
</evidence>
<evidence type="ECO:0000256" key="3">
    <source>
        <dbReference type="ARBA" id="ARBA00022598"/>
    </source>
</evidence>
<name>A0A2K3DVB9_CHLRE</name>
<dbReference type="Pfam" id="PF03133">
    <property type="entry name" value="TTL"/>
    <property type="match status" value="1"/>
</dbReference>
<dbReference type="PANTHER" id="PTHR45870">
    <property type="entry name" value="TUBULIN MONOGLYCYLASE TTLL3"/>
    <property type="match status" value="1"/>
</dbReference>
<feature type="region of interest" description="Disordered" evidence="6">
    <location>
        <begin position="1112"/>
        <end position="1144"/>
    </location>
</feature>
<feature type="region of interest" description="Disordered" evidence="6">
    <location>
        <begin position="1199"/>
        <end position="1272"/>
    </location>
</feature>
<feature type="compositionally biased region" description="Low complexity" evidence="6">
    <location>
        <begin position="88"/>
        <end position="97"/>
    </location>
</feature>
<dbReference type="KEGG" id="cre:CHLRE_03g145447v5"/>
<reference evidence="7 8" key="1">
    <citation type="journal article" date="2007" name="Science">
        <title>The Chlamydomonas genome reveals the evolution of key animal and plant functions.</title>
        <authorList>
            <person name="Merchant S.S."/>
            <person name="Prochnik S.E."/>
            <person name="Vallon O."/>
            <person name="Harris E.H."/>
            <person name="Karpowicz S.J."/>
            <person name="Witman G.B."/>
            <person name="Terry A."/>
            <person name="Salamov A."/>
            <person name="Fritz-Laylin L.K."/>
            <person name="Marechal-Drouard L."/>
            <person name="Marshall W.F."/>
            <person name="Qu L.H."/>
            <person name="Nelson D.R."/>
            <person name="Sanderfoot A.A."/>
            <person name="Spalding M.H."/>
            <person name="Kapitonov V.V."/>
            <person name="Ren Q."/>
            <person name="Ferris P."/>
            <person name="Lindquist E."/>
            <person name="Shapiro H."/>
            <person name="Lucas S.M."/>
            <person name="Grimwood J."/>
            <person name="Schmutz J."/>
            <person name="Cardol P."/>
            <person name="Cerutti H."/>
            <person name="Chanfreau G."/>
            <person name="Chen C.L."/>
            <person name="Cognat V."/>
            <person name="Croft M.T."/>
            <person name="Dent R."/>
            <person name="Dutcher S."/>
            <person name="Fernandez E."/>
            <person name="Fukuzawa H."/>
            <person name="Gonzalez-Ballester D."/>
            <person name="Gonzalez-Halphen D."/>
            <person name="Hallmann A."/>
            <person name="Hanikenne M."/>
            <person name="Hippler M."/>
            <person name="Inwood W."/>
            <person name="Jabbari K."/>
            <person name="Kalanon M."/>
            <person name="Kuras R."/>
            <person name="Lefebvre P.A."/>
            <person name="Lemaire S.D."/>
            <person name="Lobanov A.V."/>
            <person name="Lohr M."/>
            <person name="Manuell A."/>
            <person name="Meier I."/>
            <person name="Mets L."/>
            <person name="Mittag M."/>
            <person name="Mittelmeier T."/>
            <person name="Moroney J.V."/>
            <person name="Moseley J."/>
            <person name="Napoli C."/>
            <person name="Nedelcu A.M."/>
            <person name="Niyogi K."/>
            <person name="Novoselov S.V."/>
            <person name="Paulsen I.T."/>
            <person name="Pazour G."/>
            <person name="Purton S."/>
            <person name="Ral J.P."/>
            <person name="Riano-Pachon D.M."/>
            <person name="Riekhof W."/>
            <person name="Rymarquis L."/>
            <person name="Schroda M."/>
            <person name="Stern D."/>
            <person name="Umen J."/>
            <person name="Willows R."/>
            <person name="Wilson N."/>
            <person name="Zimmer S.L."/>
            <person name="Allmer J."/>
            <person name="Balk J."/>
            <person name="Bisova K."/>
            <person name="Chen C.J."/>
            <person name="Elias M."/>
            <person name="Gendler K."/>
            <person name="Hauser C."/>
            <person name="Lamb M.R."/>
            <person name="Ledford H."/>
            <person name="Long J.C."/>
            <person name="Minagawa J."/>
            <person name="Page M.D."/>
            <person name="Pan J."/>
            <person name="Pootakham W."/>
            <person name="Roje S."/>
            <person name="Rose A."/>
            <person name="Stahlberg E."/>
            <person name="Terauchi A.M."/>
            <person name="Yang P."/>
            <person name="Ball S."/>
            <person name="Bowler C."/>
            <person name="Dieckmann C.L."/>
            <person name="Gladyshev V.N."/>
            <person name="Green P."/>
            <person name="Jorgensen R."/>
            <person name="Mayfield S."/>
            <person name="Mueller-Roeber B."/>
            <person name="Rajamani S."/>
            <person name="Sayre R.T."/>
            <person name="Brokstein P."/>
            <person name="Dubchak I."/>
            <person name="Goodstein D."/>
            <person name="Hornick L."/>
            <person name="Huang Y.W."/>
            <person name="Jhaveri J."/>
            <person name="Luo Y."/>
            <person name="Martinez D."/>
            <person name="Ngau W.C."/>
            <person name="Otillar B."/>
            <person name="Poliakov A."/>
            <person name="Porter A."/>
            <person name="Szajkowski L."/>
            <person name="Werner G."/>
            <person name="Zhou K."/>
            <person name="Grigoriev I.V."/>
            <person name="Rokhsar D.S."/>
            <person name="Grossman A.R."/>
        </authorList>
    </citation>
    <scope>NUCLEOTIDE SEQUENCE [LARGE SCALE GENOMIC DNA]</scope>
    <source>
        <strain evidence="8">CC-503</strain>
    </source>
</reference>
<feature type="compositionally biased region" description="Acidic residues" evidence="6">
    <location>
        <begin position="210"/>
        <end position="223"/>
    </location>
</feature>
<feature type="compositionally biased region" description="Gly residues" evidence="6">
    <location>
        <begin position="770"/>
        <end position="783"/>
    </location>
</feature>
<proteinExistence type="predicted"/>
<dbReference type="GeneID" id="5721262"/>
<feature type="compositionally biased region" description="Polar residues" evidence="6">
    <location>
        <begin position="1"/>
        <end position="10"/>
    </location>
</feature>
<feature type="region of interest" description="Disordered" evidence="6">
    <location>
        <begin position="1"/>
        <end position="20"/>
    </location>
</feature>
<sequence>MQPSDSTKVNDSGAKEKSWADRNKAYLNALAAQKKLAEDKQALHLEQEQRKKAKLRRQVLGASFDRLYPRASTRGEGESASDGDTAGDGEAAGKTTGSCTSSPLPGGGPVDDRCGSPSTVPKLPPLAEQQPESVLSLGAAAEASRRPNPLTRSVSLNSGGMAGSLASWGAGSSGGVGVSASASGQRVLGPARQRRATLSNPSGMNPVQEDVAEAGDAADDEGPDQALGAGGTRRRERRAPGRTQASPGRQAAPPFPGAGGALLTTTRSPSKAYGGSGSSSSSNFPVSPSGLAQWRQRMKVPEGQRVFCISGTGNHSHGIRAGLVSRGWFENPEHNSPFFDYKWSSNPLDIAHEQLWPGQTVNHFKNAQCLTTKHGLCHTVREMVWWEAADAAAFYPRAYDISDEAGRREFFQDVRWTAAESLIKRALLDGAVTSEHVPYTGPPKKSGHSISSSKHGTGGGHGGSGASGCAAASNGGAAGSGHAGAVEVEGAGATAGGGEGVDAGDGGNQPSGRLQQRTSSDPLVDLPSLRLACRVIAARLRQQRHLRVVHAAAAGGAGSGAGAGGGTGPSDGAAPAEVDLSPAQWQQLVRHRALFCSAPLIPPPDFDHNWVSSRRFITSIHLPRPGASGAGSRKARRDGKSPRRKHGKSQGRSPRVDADAEATQPAGGKKEGEVGAAGGEGERGQEAPTAAADGGASGAPSRRGGVDGGVASSSSSSDVEDGAEDQGDGNGNARGRGRGRVVVADAAELLREVAAAGRTRRRRHSAPAAGGAGSEGGGVGSDGGDACAEEAVGGASAGNSSDGGSGNVVGGGADGGEGDPPDPSWLPTDLPAICYDDAALQALDHGTWREAAEAILAALSTSVVQTHISGTNNIWIVKPAGKSRGRGIRLFNDPEALLQYTRGEEAQGLEARWVAQKYVERPLIIWHRKFDIRQWVLVTDWNPLCVWFYSTCYLRFAASDYDPNNLDIFQHLTNNSVAKYYEGPLKEDEITANGNMWSIPRFQTWLEETYGRADLWQCLLQPAMKHVVICTLKCAQDLIAARKGSCQLYGYDFLIDDQLRVWLLEINSSPTLESSTPITTELCADVQEDILRVTVDLPDHLAATAAAAKRRGAVPSTTAAADGNGAGSGAPGAPGPRPAAGFDTGKWECIVDGGEEMKRPDYTGLNLELKGTAIPVPSPARSASTSSFVGRLYAATRQGQAQNLGERQQQAAASPGKTERTLRQASPPGQPYQPHQTHQQHQQHHHSSGHGHGTEDDVAGASGAGGQAALTSPGGAYAAAAAAAVRVYAAGATGPILGPAGLRAKTSSPIRMRTPRLSSTNAAASPAAPPAAAHPLTASQLAATWDGAGGGAALGAGNLLASLPPPSVLPPGTPLRLMTPQGDTLAAGAAAVLGANGGVAPGPGMEPLSPLAARASLFSRPGMR</sequence>
<feature type="compositionally biased region" description="Gly residues" evidence="6">
    <location>
        <begin position="493"/>
        <end position="509"/>
    </location>
</feature>
<dbReference type="PANTHER" id="PTHR45870:SF2">
    <property type="entry name" value="TUBULIN MONOGLYCYLASE TTLL3"/>
    <property type="match status" value="1"/>
</dbReference>
<dbReference type="RefSeq" id="XP_001695618.2">
    <property type="nucleotide sequence ID" value="XM_001695566.2"/>
</dbReference>
<dbReference type="InterPro" id="IPR051437">
    <property type="entry name" value="TTLL_monoglycylase"/>
</dbReference>
<feature type="compositionally biased region" description="Polar residues" evidence="6">
    <location>
        <begin position="510"/>
        <end position="521"/>
    </location>
</feature>
<feature type="compositionally biased region" description="Low complexity" evidence="6">
    <location>
        <begin position="483"/>
        <end position="492"/>
    </location>
</feature>
<dbReference type="ExpressionAtlas" id="A0A2K3DVB9">
    <property type="expression patterns" value="baseline"/>
</dbReference>
<gene>
    <name evidence="7" type="ORF">CHLRE_03g145447v5</name>
</gene>
<accession>A0A2K3DVB9</accession>
<dbReference type="EMBL" id="CM008964">
    <property type="protein sequence ID" value="PNW84466.1"/>
    <property type="molecule type" value="Genomic_DNA"/>
</dbReference>
<evidence type="ECO:0000313" key="8">
    <source>
        <dbReference type="Proteomes" id="UP000006906"/>
    </source>
</evidence>
<feature type="region of interest" description="Disordered" evidence="6">
    <location>
        <begin position="555"/>
        <end position="576"/>
    </location>
</feature>
<feature type="compositionally biased region" description="Gly residues" evidence="6">
    <location>
        <begin position="555"/>
        <end position="569"/>
    </location>
</feature>
<feature type="compositionally biased region" description="Low complexity" evidence="6">
    <location>
        <begin position="268"/>
        <end position="290"/>
    </location>
</feature>
<organism evidence="7 8">
    <name type="scientific">Chlamydomonas reinhardtii</name>
    <name type="common">Chlamydomonas smithii</name>
    <dbReference type="NCBI Taxonomy" id="3055"/>
    <lineage>
        <taxon>Eukaryota</taxon>
        <taxon>Viridiplantae</taxon>
        <taxon>Chlorophyta</taxon>
        <taxon>core chlorophytes</taxon>
        <taxon>Chlorophyceae</taxon>
        <taxon>CS clade</taxon>
        <taxon>Chlamydomonadales</taxon>
        <taxon>Chlamydomonadaceae</taxon>
        <taxon>Chlamydomonas</taxon>
    </lineage>
</organism>
<keyword evidence="2" id="KW-0963">Cytoplasm</keyword>
<protein>
    <recommendedName>
        <fullName evidence="9">Tubulin tyrosine ligase</fullName>
    </recommendedName>
</protein>
<dbReference type="Proteomes" id="UP000006906">
    <property type="component" value="Chromosome 3"/>
</dbReference>
<keyword evidence="3" id="KW-0436">Ligase</keyword>
<dbReference type="Gene3D" id="3.30.470.20">
    <property type="entry name" value="ATP-grasp fold, B domain"/>
    <property type="match status" value="1"/>
</dbReference>
<feature type="region of interest" description="Disordered" evidence="6">
    <location>
        <begin position="434"/>
        <end position="521"/>
    </location>
</feature>
<keyword evidence="5" id="KW-0067">ATP-binding</keyword>
<feature type="compositionally biased region" description="Polar residues" evidence="6">
    <location>
        <begin position="1199"/>
        <end position="1212"/>
    </location>
</feature>
<dbReference type="SUPFAM" id="SSF56059">
    <property type="entry name" value="Glutathione synthetase ATP-binding domain-like"/>
    <property type="match status" value="1"/>
</dbReference>
<keyword evidence="4" id="KW-0547">Nucleotide-binding</keyword>
<evidence type="ECO:0008006" key="9">
    <source>
        <dbReference type="Google" id="ProtNLM"/>
    </source>
</evidence>
<dbReference type="GO" id="GO:0070736">
    <property type="term" value="F:protein-glycine ligase activity, initiating"/>
    <property type="evidence" value="ECO:0000318"/>
    <property type="project" value="GO_Central"/>
</dbReference>
<evidence type="ECO:0000256" key="1">
    <source>
        <dbReference type="ARBA" id="ARBA00004496"/>
    </source>
</evidence>
<feature type="compositionally biased region" description="Low complexity" evidence="6">
    <location>
        <begin position="784"/>
        <end position="800"/>
    </location>
</feature>
<feature type="compositionally biased region" description="Low complexity" evidence="6">
    <location>
        <begin position="241"/>
        <end position="252"/>
    </location>
</feature>
<feature type="compositionally biased region" description="Low complexity" evidence="6">
    <location>
        <begin position="686"/>
        <end position="717"/>
    </location>
</feature>
<feature type="compositionally biased region" description="Gly residues" evidence="6">
    <location>
        <begin position="456"/>
        <end position="466"/>
    </location>
</feature>
<evidence type="ECO:0000256" key="4">
    <source>
        <dbReference type="ARBA" id="ARBA00022741"/>
    </source>
</evidence>
<dbReference type="OrthoDB" id="202825at2759"/>
<evidence type="ECO:0000256" key="6">
    <source>
        <dbReference type="SAM" id="MobiDB-lite"/>
    </source>
</evidence>
<feature type="region of interest" description="Disordered" evidence="6">
    <location>
        <begin position="48"/>
        <end position="294"/>
    </location>
</feature>
<feature type="region of interest" description="Disordered" evidence="6">
    <location>
        <begin position="621"/>
        <end position="739"/>
    </location>
</feature>
<dbReference type="Gramene" id="PNW84466">
    <property type="protein sequence ID" value="PNW84466"/>
    <property type="gene ID" value="CHLRE_03g145447v5"/>
</dbReference>